<keyword evidence="3" id="KW-1185">Reference proteome</keyword>
<protein>
    <recommendedName>
        <fullName evidence="4">Porin</fullName>
    </recommendedName>
</protein>
<feature type="chain" id="PRO_5046041379" description="Porin" evidence="1">
    <location>
        <begin position="22"/>
        <end position="75"/>
    </location>
</feature>
<evidence type="ECO:0000313" key="2">
    <source>
        <dbReference type="EMBL" id="MEE7490543.1"/>
    </source>
</evidence>
<evidence type="ECO:0000313" key="3">
    <source>
        <dbReference type="Proteomes" id="UP001355206"/>
    </source>
</evidence>
<dbReference type="SUPFAM" id="SSF55961">
    <property type="entry name" value="Bet v1-like"/>
    <property type="match status" value="1"/>
</dbReference>
<dbReference type="RefSeq" id="WP_331301537.1">
    <property type="nucleotide sequence ID" value="NZ_MLCA01000002.1"/>
</dbReference>
<name>A0ABU7TLK5_9HYPH</name>
<gene>
    <name evidence="2" type="ORF">MOTC310_08650</name>
</gene>
<dbReference type="EMBL" id="MLCA01000002">
    <property type="protein sequence ID" value="MEE7490543.1"/>
    <property type="molecule type" value="Genomic_DNA"/>
</dbReference>
<proteinExistence type="predicted"/>
<keyword evidence="1" id="KW-0732">Signal</keyword>
<dbReference type="InterPro" id="IPR023393">
    <property type="entry name" value="START-like_dom_sf"/>
</dbReference>
<accession>A0ABU7TLK5</accession>
<evidence type="ECO:0000256" key="1">
    <source>
        <dbReference type="SAM" id="SignalP"/>
    </source>
</evidence>
<dbReference type="Gene3D" id="3.30.530.20">
    <property type="match status" value="1"/>
</dbReference>
<dbReference type="Pfam" id="PF10604">
    <property type="entry name" value="Polyketide_cyc2"/>
    <property type="match status" value="1"/>
</dbReference>
<organism evidence="2 3">
    <name type="scientific">Methylobacterium oryzae</name>
    <dbReference type="NCBI Taxonomy" id="334852"/>
    <lineage>
        <taxon>Bacteria</taxon>
        <taxon>Pseudomonadati</taxon>
        <taxon>Pseudomonadota</taxon>
        <taxon>Alphaproteobacteria</taxon>
        <taxon>Hyphomicrobiales</taxon>
        <taxon>Methylobacteriaceae</taxon>
        <taxon>Methylobacterium</taxon>
    </lineage>
</organism>
<evidence type="ECO:0008006" key="4">
    <source>
        <dbReference type="Google" id="ProtNLM"/>
    </source>
</evidence>
<comment type="caution">
    <text evidence="2">The sequence shown here is derived from an EMBL/GenBank/DDBJ whole genome shotgun (WGS) entry which is preliminary data.</text>
</comment>
<reference evidence="2 3" key="1">
    <citation type="journal article" date="2012" name="Genet. Mol. Biol.">
        <title>Analysis of 16S rRNA and mxaF genes revealing insights into Methylobacterium niche-specific plant association.</title>
        <authorList>
            <person name="Dourado M.N."/>
            <person name="Andreote F.D."/>
            <person name="Dini-Andreote F."/>
            <person name="Conti R."/>
            <person name="Araujo J.M."/>
            <person name="Araujo W.L."/>
        </authorList>
    </citation>
    <scope>NUCLEOTIDE SEQUENCE [LARGE SCALE GENOMIC DNA]</scope>
    <source>
        <strain evidence="2 3">TC3-10</strain>
    </source>
</reference>
<sequence>MLKNVVPVVALVAMFATPALALEVTKTATIAASPDEVWNTIGGFCGIGDRHPVIETCALSQKGGKQERALSLGSP</sequence>
<feature type="signal peptide" evidence="1">
    <location>
        <begin position="1"/>
        <end position="21"/>
    </location>
</feature>
<dbReference type="InterPro" id="IPR019587">
    <property type="entry name" value="Polyketide_cyclase/dehydratase"/>
</dbReference>
<dbReference type="Proteomes" id="UP001355206">
    <property type="component" value="Unassembled WGS sequence"/>
</dbReference>